<dbReference type="EMBL" id="KN727264">
    <property type="protein sequence ID" value="KIH66091.1"/>
    <property type="molecule type" value="Genomic_DNA"/>
</dbReference>
<feature type="domain" description="Ig-like" evidence="13">
    <location>
        <begin position="85"/>
        <end position="171"/>
    </location>
</feature>
<dbReference type="OrthoDB" id="8923679at2759"/>
<dbReference type="PANTHER" id="PTHR13817">
    <property type="entry name" value="TITIN"/>
    <property type="match status" value="1"/>
</dbReference>
<sequence length="1672" mass="184823">MARCGPLMAANLLLQRVVAKRGRLVVKELSQRDYGVYQCEVTNEAGSAMNTVWVKEGTSRNPVLSQSDQPVSSEETIQDNDFGAPVITTPPKDVSFVVGSATLKLPCEVTGLPVTTVTWRFNDVDITSDSTKYDVKSGGLIIHDLKKSDSGSYSCIAKNSYGMTSATARLTSSGSNLIEYGPTNQSVVIGTNIVIPCEVSADYEANANVMWFMNDELIPATGNPSLRLTNKKGGLLIQQVGPDNIGEYRCTVSADGREESASAFLRIIERPQMPTFVRAELINNTIPAKIRVSWVEGFDGNSPIIKHSVEMRTVGPTQLWSDWEVVVDNVPSESEKGLTVQECCSVLVDNLRPSVTAEFRVIASNRFGSGKPSLPSGNVTMPQQPPAAAPRNVAASARSANSIIVQWQQPQEEQWSGDILGYIVRYRLAGYTLPWIEKNVTTKDARNTAIDQLITWREYEIQVAAYNHRGLGVFSKSIDVTTAEGVPTQSPKNVIANVLNSTAVQIRFTAPDQQRIPGVNLGYKVEFWKGVPQKGVLYRQVMVDPTSKDLVVVVEGLEKFGHYNVTVLCYTSPGDGPRSHPLLVITDEDIPGPVSGLSIAEVMFNGAVVIWDVPENSNGIITRFVVRYWNDAFPNDVTVQEFEGTQRNLTIEGLSPSTHYTVDIMASTVKGDGPREETKFESGVPPELPGRPTSLTVSDIRARAVLLNFVPGFDGHTAIRQWIVEAKIADSSVFQTKQTNPETPASRLFAEPLSSTSLSLSWTPLLANQWNGQPKGYLILYKEIGTDHWHEIRIPSLRASDFTLRDLRPYTSYEVQLFAENMFGRSASSGASEAKTYEGVPSGPPRNVRADVDSKRGVMVQWEPVEEEQANGNIRGYEICLEPEQEWLRADGTKRFEVQGAAVLSKAISISELMKTFVNLQERECGIRSQVTGLRAFTSYFVFASACTIVGCGPENRVPVVVLTPEDVPDVPTGVAFSLISENEVRLKWTPPENPNGKIKSYYVSYWKSSEDRSSAIRAPLSSTLLFFTANGLEPNKQYTFTVQAENTVGLGPEAVVHVVTTSVRVPVHAPPVPTRNDTARYGAENIAIRWDNVKVQQDDDAPVRFVQVEYQKANHDAWIPFEKVISGQEGGVVVPRLLPNSDYRFRIRFIGDSSQSVWSSESDWMKTLPAQPSAAPSALAASPYDSTSLLLQWATPLREDWNANAIGYRVAFREYPIAAENDTWTTVEIPANSTWPERPQYLLHNLASFRHYILRMRAFNSEGSGPFSSPVFVYVGYSIPKRNVTNLMAEPLSSTSLSVKWDPWNEEGDAAISGFRVRFAVSAIAASIHDLVKLGTMDVRFVPVTSVLSPSSHEEELMVVENSSCVITDLRKYTEYQVSITPYNRAGEGGVLSNSSAHLRRCARDGGSTEVHRYPPGFSESFSWDIKVRVSWKPPTEPNGVITGYIVNYRTFKMKEEFKKEVQSRTQQTFYPATNLEEGVMYFFAVWAETSAGRGTEVTGNVTLGPILGGPPAPTRPTLTPGPSSVTLEWKDEKRDGVTGHLIQAKLVSKEINAAQQKKRHRRSFGRPTHIHGIWVTLRVVEGAGQQHEVSYRELEPSSFYVFRVFARNELGIGKPSAETEQLFVPGNLLAGSVAKYKREKRNSVDSIHLANGNFVAFQMEASHRDLGRSR</sequence>
<dbReference type="SMART" id="SM00409">
    <property type="entry name" value="IG"/>
    <property type="match status" value="2"/>
</dbReference>
<dbReference type="PRINTS" id="PR00014">
    <property type="entry name" value="FNTYPEIII"/>
</dbReference>
<keyword evidence="9" id="KW-0325">Glycoprotein</keyword>
<feature type="domain" description="Fibronectin type-III" evidence="14">
    <location>
        <begin position="1416"/>
        <end position="1524"/>
    </location>
</feature>
<dbReference type="FunFam" id="2.60.40.10:FF:000158">
    <property type="entry name" value="Sidekick cell adhesion molecule 2"/>
    <property type="match status" value="1"/>
</dbReference>
<accession>A0A0C2H980</accession>
<dbReference type="PANTHER" id="PTHR13817:SF166">
    <property type="entry name" value="NEURONAL IGCAM-RELATED"/>
    <property type="match status" value="1"/>
</dbReference>
<dbReference type="InterPro" id="IPR003599">
    <property type="entry name" value="Ig_sub"/>
</dbReference>
<keyword evidence="6" id="KW-1133">Transmembrane helix</keyword>
<dbReference type="SUPFAM" id="SSF48726">
    <property type="entry name" value="Immunoglobulin"/>
    <property type="match status" value="3"/>
</dbReference>
<dbReference type="InterPro" id="IPR013783">
    <property type="entry name" value="Ig-like_fold"/>
</dbReference>
<keyword evidence="4" id="KW-0677">Repeat</keyword>
<dbReference type="GO" id="GO:0007155">
    <property type="term" value="P:cell adhesion"/>
    <property type="evidence" value="ECO:0007669"/>
    <property type="project" value="UniProtKB-KW"/>
</dbReference>
<evidence type="ECO:0000256" key="4">
    <source>
        <dbReference type="ARBA" id="ARBA00022737"/>
    </source>
</evidence>
<evidence type="ECO:0000256" key="7">
    <source>
        <dbReference type="ARBA" id="ARBA00023136"/>
    </source>
</evidence>
<protein>
    <submittedName>
        <fullName evidence="15">Fibronectin type III domain protein</fullName>
    </submittedName>
</protein>
<evidence type="ECO:0000259" key="13">
    <source>
        <dbReference type="PROSITE" id="PS50835"/>
    </source>
</evidence>
<dbReference type="PROSITE" id="PS50835">
    <property type="entry name" value="IG_LIKE"/>
    <property type="match status" value="2"/>
</dbReference>
<dbReference type="FunFam" id="2.60.40.10:FF:000032">
    <property type="entry name" value="palladin isoform X1"/>
    <property type="match status" value="1"/>
</dbReference>
<dbReference type="Pfam" id="PF00041">
    <property type="entry name" value="fn3"/>
    <property type="match status" value="7"/>
</dbReference>
<name>A0A0C2H980_9BILA</name>
<evidence type="ECO:0000256" key="3">
    <source>
        <dbReference type="ARBA" id="ARBA00022729"/>
    </source>
</evidence>
<dbReference type="Proteomes" id="UP000054047">
    <property type="component" value="Unassembled WGS sequence"/>
</dbReference>
<feature type="domain" description="Fibronectin type-III" evidence="14">
    <location>
        <begin position="593"/>
        <end position="687"/>
    </location>
</feature>
<feature type="domain" description="Fibronectin type-III" evidence="14">
    <location>
        <begin position="971"/>
        <end position="1065"/>
    </location>
</feature>
<feature type="domain" description="Fibronectin type-III" evidence="14">
    <location>
        <begin position="844"/>
        <end position="967"/>
    </location>
</feature>
<feature type="domain" description="Fibronectin type-III" evidence="14">
    <location>
        <begin position="273"/>
        <end position="384"/>
    </location>
</feature>
<evidence type="ECO:0000313" key="16">
    <source>
        <dbReference type="Proteomes" id="UP000054047"/>
    </source>
</evidence>
<dbReference type="FunFam" id="2.60.40.10:FF:000028">
    <property type="entry name" value="Neuronal cell adhesion molecule"/>
    <property type="match status" value="1"/>
</dbReference>
<feature type="domain" description="Fibronectin type-III" evidence="14">
    <location>
        <begin position="389"/>
        <end position="485"/>
    </location>
</feature>
<evidence type="ECO:0000256" key="8">
    <source>
        <dbReference type="ARBA" id="ARBA00023157"/>
    </source>
</evidence>
<dbReference type="InterPro" id="IPR036116">
    <property type="entry name" value="FN3_sf"/>
</dbReference>
<evidence type="ECO:0000256" key="6">
    <source>
        <dbReference type="ARBA" id="ARBA00022989"/>
    </source>
</evidence>
<evidence type="ECO:0000256" key="12">
    <source>
        <dbReference type="SAM" id="MobiDB-lite"/>
    </source>
</evidence>
<evidence type="ECO:0000256" key="11">
    <source>
        <dbReference type="ARBA" id="ARBA00061621"/>
    </source>
</evidence>
<dbReference type="CDD" id="cd00096">
    <property type="entry name" value="Ig"/>
    <property type="match status" value="1"/>
</dbReference>
<dbReference type="InterPro" id="IPR007110">
    <property type="entry name" value="Ig-like_dom"/>
</dbReference>
<feature type="domain" description="Fibronectin type-III" evidence="14">
    <location>
        <begin position="1176"/>
        <end position="1279"/>
    </location>
</feature>
<evidence type="ECO:0000256" key="1">
    <source>
        <dbReference type="ARBA" id="ARBA00004479"/>
    </source>
</evidence>
<evidence type="ECO:0000256" key="9">
    <source>
        <dbReference type="ARBA" id="ARBA00023180"/>
    </source>
</evidence>
<dbReference type="InterPro" id="IPR003598">
    <property type="entry name" value="Ig_sub2"/>
</dbReference>
<feature type="domain" description="Fibronectin type-III" evidence="14">
    <location>
        <begin position="744"/>
        <end position="839"/>
    </location>
</feature>
<feature type="domain" description="Fibronectin type-III" evidence="14">
    <location>
        <begin position="1071"/>
        <end position="1171"/>
    </location>
</feature>
<evidence type="ECO:0000259" key="14">
    <source>
        <dbReference type="PROSITE" id="PS50853"/>
    </source>
</evidence>
<feature type="domain" description="Fibronectin type-III" evidence="14">
    <location>
        <begin position="490"/>
        <end position="589"/>
    </location>
</feature>
<evidence type="ECO:0000313" key="15">
    <source>
        <dbReference type="EMBL" id="KIH66091.1"/>
    </source>
</evidence>
<organism evidence="15 16">
    <name type="scientific">Ancylostoma duodenale</name>
    <dbReference type="NCBI Taxonomy" id="51022"/>
    <lineage>
        <taxon>Eukaryota</taxon>
        <taxon>Metazoa</taxon>
        <taxon>Ecdysozoa</taxon>
        <taxon>Nematoda</taxon>
        <taxon>Chromadorea</taxon>
        <taxon>Rhabditida</taxon>
        <taxon>Rhabditina</taxon>
        <taxon>Rhabditomorpha</taxon>
        <taxon>Strongyloidea</taxon>
        <taxon>Ancylostomatidae</taxon>
        <taxon>Ancylostomatinae</taxon>
        <taxon>Ancylostoma</taxon>
    </lineage>
</organism>
<keyword evidence="8" id="KW-1015">Disulfide bond</keyword>
<keyword evidence="5" id="KW-0130">Cell adhesion</keyword>
<feature type="domain" description="Ig-like" evidence="13">
    <location>
        <begin position="175"/>
        <end position="262"/>
    </location>
</feature>
<keyword evidence="16" id="KW-1185">Reference proteome</keyword>
<comment type="subcellular location">
    <subcellularLocation>
        <location evidence="1">Membrane</location>
        <topology evidence="1">Single-pass type I membrane protein</topology>
    </subcellularLocation>
</comment>
<dbReference type="PROSITE" id="PS50853">
    <property type="entry name" value="FN3"/>
    <property type="match status" value="11"/>
</dbReference>
<feature type="region of interest" description="Disordered" evidence="12">
    <location>
        <begin position="671"/>
        <end position="692"/>
    </location>
</feature>
<dbReference type="InterPro" id="IPR050964">
    <property type="entry name" value="Striated_Muscle_Regulatory"/>
</dbReference>
<dbReference type="GO" id="GO:0016020">
    <property type="term" value="C:membrane"/>
    <property type="evidence" value="ECO:0007669"/>
    <property type="project" value="UniProtKB-SubCell"/>
</dbReference>
<comment type="similarity">
    <text evidence="11">Belongs to the sidekick family.</text>
</comment>
<keyword evidence="10" id="KW-0393">Immunoglobulin domain</keyword>
<dbReference type="InterPro" id="IPR036179">
    <property type="entry name" value="Ig-like_dom_sf"/>
</dbReference>
<dbReference type="SMART" id="SM00408">
    <property type="entry name" value="IGc2"/>
    <property type="match status" value="3"/>
</dbReference>
<keyword evidence="2" id="KW-0812">Transmembrane</keyword>
<feature type="region of interest" description="Disordered" evidence="12">
    <location>
        <begin position="830"/>
        <end position="850"/>
    </location>
</feature>
<dbReference type="SMART" id="SM00060">
    <property type="entry name" value="FN3"/>
    <property type="match status" value="12"/>
</dbReference>
<dbReference type="CDD" id="cd00063">
    <property type="entry name" value="FN3"/>
    <property type="match status" value="12"/>
</dbReference>
<keyword evidence="7" id="KW-0472">Membrane</keyword>
<dbReference type="InterPro" id="IPR013098">
    <property type="entry name" value="Ig_I-set"/>
</dbReference>
<dbReference type="SUPFAM" id="SSF49265">
    <property type="entry name" value="Fibronectin type III"/>
    <property type="match status" value="7"/>
</dbReference>
<feature type="domain" description="Fibronectin type-III" evidence="14">
    <location>
        <begin position="1281"/>
        <end position="1406"/>
    </location>
</feature>
<dbReference type="InterPro" id="IPR003961">
    <property type="entry name" value="FN3_dom"/>
</dbReference>
<evidence type="ECO:0000256" key="5">
    <source>
        <dbReference type="ARBA" id="ARBA00022889"/>
    </source>
</evidence>
<gene>
    <name evidence="15" type="ORF">ANCDUO_03582</name>
</gene>
<dbReference type="Pfam" id="PF07679">
    <property type="entry name" value="I-set"/>
    <property type="match status" value="2"/>
</dbReference>
<dbReference type="Gene3D" id="2.60.40.10">
    <property type="entry name" value="Immunoglobulins"/>
    <property type="match status" value="15"/>
</dbReference>
<evidence type="ECO:0000256" key="10">
    <source>
        <dbReference type="ARBA" id="ARBA00023319"/>
    </source>
</evidence>
<reference evidence="15 16" key="1">
    <citation type="submission" date="2013-12" db="EMBL/GenBank/DDBJ databases">
        <title>Draft genome of the parsitic nematode Ancylostoma duodenale.</title>
        <authorList>
            <person name="Mitreva M."/>
        </authorList>
    </citation>
    <scope>NUCLEOTIDE SEQUENCE [LARGE SCALE GENOMIC DNA]</scope>
    <source>
        <strain evidence="15 16">Zhejiang</strain>
    </source>
</reference>
<keyword evidence="3" id="KW-0732">Signal</keyword>
<evidence type="ECO:0000256" key="2">
    <source>
        <dbReference type="ARBA" id="ARBA00022692"/>
    </source>
</evidence>
<proteinExistence type="inferred from homology"/>